<dbReference type="GO" id="GO:0016226">
    <property type="term" value="P:iron-sulfur cluster assembly"/>
    <property type="evidence" value="ECO:0007669"/>
    <property type="project" value="InterPro"/>
</dbReference>
<dbReference type="InterPro" id="IPR037284">
    <property type="entry name" value="SUF_FeS_clus_asmbl_SufBD_sf"/>
</dbReference>
<dbReference type="STRING" id="1798396.A2973_02820"/>
<protein>
    <recommendedName>
        <fullName evidence="1">SUF system FeS cluster assembly SufBD core domain-containing protein</fullName>
    </recommendedName>
</protein>
<dbReference type="InterPro" id="IPR055346">
    <property type="entry name" value="Fe-S_cluster_assembly_SufBD"/>
</dbReference>
<dbReference type="AlphaFoldDB" id="A0A1F6AXN4"/>
<dbReference type="PANTHER" id="PTHR43575:SF1">
    <property type="entry name" value="PROTEIN ABCI7, CHLOROPLASTIC"/>
    <property type="match status" value="1"/>
</dbReference>
<evidence type="ECO:0000313" key="3">
    <source>
        <dbReference type="Proteomes" id="UP000176409"/>
    </source>
</evidence>
<feature type="domain" description="SUF system FeS cluster assembly SufBD core" evidence="1">
    <location>
        <begin position="27"/>
        <end position="186"/>
    </location>
</feature>
<comment type="caution">
    <text evidence="2">The sequence shown here is derived from an EMBL/GenBank/DDBJ whole genome shotgun (WGS) entry which is preliminary data.</text>
</comment>
<gene>
    <name evidence="2" type="ORF">A2973_02820</name>
</gene>
<proteinExistence type="predicted"/>
<sequence>MGRSIRRDTVETIIEETGSGKGIYEYDLEENARLTAVLVVSRETDADIIIHVRLLGRGAQANVIALVRGSGDNHISLHTKQLHKAPETTSNLLVKSALRDNAKFAYDGVIRVEPVAQKTDAYQKNENLFLSGGPQAQSDPALEILANDVRCTHGSTTGKLSEDHFWYLASRGISRPAAMQLLVEGFFEYVISTISDTISREKIRRALWRVT</sequence>
<accession>A0A1F6AXN4</accession>
<organism evidence="2 3">
    <name type="scientific">Candidatus Gottesmanbacteria bacterium RIFCSPLOWO2_01_FULL_49_10</name>
    <dbReference type="NCBI Taxonomy" id="1798396"/>
    <lineage>
        <taxon>Bacteria</taxon>
        <taxon>Candidatus Gottesmaniibacteriota</taxon>
    </lineage>
</organism>
<dbReference type="Pfam" id="PF01458">
    <property type="entry name" value="SUFBD_core"/>
    <property type="match status" value="1"/>
</dbReference>
<dbReference type="EMBL" id="MFJZ01000044">
    <property type="protein sequence ID" value="OGG29454.1"/>
    <property type="molecule type" value="Genomic_DNA"/>
</dbReference>
<dbReference type="Proteomes" id="UP000176409">
    <property type="component" value="Unassembled WGS sequence"/>
</dbReference>
<name>A0A1F6AXN4_9BACT</name>
<dbReference type="SUPFAM" id="SSF101960">
    <property type="entry name" value="Stabilizer of iron transporter SufD"/>
    <property type="match status" value="1"/>
</dbReference>
<reference evidence="2 3" key="1">
    <citation type="journal article" date="2016" name="Nat. Commun.">
        <title>Thousands of microbial genomes shed light on interconnected biogeochemical processes in an aquifer system.</title>
        <authorList>
            <person name="Anantharaman K."/>
            <person name="Brown C.T."/>
            <person name="Hug L.A."/>
            <person name="Sharon I."/>
            <person name="Castelle C.J."/>
            <person name="Probst A.J."/>
            <person name="Thomas B.C."/>
            <person name="Singh A."/>
            <person name="Wilkins M.J."/>
            <person name="Karaoz U."/>
            <person name="Brodie E.L."/>
            <person name="Williams K.H."/>
            <person name="Hubbard S.S."/>
            <person name="Banfield J.F."/>
        </authorList>
    </citation>
    <scope>NUCLEOTIDE SEQUENCE [LARGE SCALE GENOMIC DNA]</scope>
</reference>
<dbReference type="InterPro" id="IPR000825">
    <property type="entry name" value="SUF_FeS_clus_asmbl_SufBD_core"/>
</dbReference>
<evidence type="ECO:0000259" key="1">
    <source>
        <dbReference type="Pfam" id="PF01458"/>
    </source>
</evidence>
<evidence type="ECO:0000313" key="2">
    <source>
        <dbReference type="EMBL" id="OGG29454.1"/>
    </source>
</evidence>
<dbReference type="PANTHER" id="PTHR43575">
    <property type="entry name" value="PROTEIN ABCI7, CHLOROPLASTIC"/>
    <property type="match status" value="1"/>
</dbReference>